<keyword evidence="1" id="KW-1133">Transmembrane helix</keyword>
<sequence>MKHDDVTLKFDSRFVGEMTSPTGTTKLGRQDNGLRPYHLMFGALGSCFYATFLSVADKMRLTFDDVDIKVSGTKRETPPTILDYVKIEMTVYNPSDEKKMEKAAELGAKHCSIHETIEKVAKIDLVVTFENR</sequence>
<proteinExistence type="predicted"/>
<dbReference type="AlphaFoldDB" id="A0AAW6U938"/>
<dbReference type="SUPFAM" id="SSF82784">
    <property type="entry name" value="OsmC-like"/>
    <property type="match status" value="1"/>
</dbReference>
<feature type="transmembrane region" description="Helical" evidence="1">
    <location>
        <begin position="37"/>
        <end position="56"/>
    </location>
</feature>
<dbReference type="Proteomes" id="UP001431532">
    <property type="component" value="Unassembled WGS sequence"/>
</dbReference>
<organism evidence="2 3">
    <name type="scientific">Peloplasma aerotolerans</name>
    <dbReference type="NCBI Taxonomy" id="3044389"/>
    <lineage>
        <taxon>Bacteria</taxon>
        <taxon>Bacillati</taxon>
        <taxon>Mycoplasmatota</taxon>
        <taxon>Mollicutes</taxon>
        <taxon>Acholeplasmatales</taxon>
        <taxon>Acholeplasmataceae</taxon>
        <taxon>Peloplasma</taxon>
    </lineage>
</organism>
<dbReference type="PANTHER" id="PTHR34352:SF1">
    <property type="entry name" value="PROTEIN YHFA"/>
    <property type="match status" value="1"/>
</dbReference>
<protein>
    <submittedName>
        <fullName evidence="2">OsmC family protein</fullName>
    </submittedName>
</protein>
<dbReference type="InterPro" id="IPR015946">
    <property type="entry name" value="KH_dom-like_a/b"/>
</dbReference>
<dbReference type="InterPro" id="IPR036102">
    <property type="entry name" value="OsmC/Ohrsf"/>
</dbReference>
<dbReference type="InterPro" id="IPR003718">
    <property type="entry name" value="OsmC/Ohr_fam"/>
</dbReference>
<gene>
    <name evidence="2" type="ORF">QJ521_03265</name>
</gene>
<reference evidence="2" key="1">
    <citation type="submission" date="2023-05" db="EMBL/GenBank/DDBJ databases">
        <title>Mariniplasma microaerophilum sp. nov., a novel anaerobic mollicute isolated from terrestrial mud volcano, Taman Peninsula, Russia.</title>
        <authorList>
            <person name="Khomyakova M.A."/>
            <person name="Merkel A.Y."/>
            <person name="Slobodkin A.I."/>
        </authorList>
    </citation>
    <scope>NUCLEOTIDE SEQUENCE</scope>
    <source>
        <strain evidence="2">M4Ah</strain>
    </source>
</reference>
<dbReference type="RefSeq" id="WP_282838992.1">
    <property type="nucleotide sequence ID" value="NZ_JASCXW010000006.1"/>
</dbReference>
<keyword evidence="1" id="KW-0472">Membrane</keyword>
<comment type="caution">
    <text evidence="2">The sequence shown here is derived from an EMBL/GenBank/DDBJ whole genome shotgun (WGS) entry which is preliminary data.</text>
</comment>
<dbReference type="PANTHER" id="PTHR34352">
    <property type="entry name" value="PROTEIN YHFA"/>
    <property type="match status" value="1"/>
</dbReference>
<dbReference type="Gene3D" id="3.30.300.20">
    <property type="match status" value="1"/>
</dbReference>
<keyword evidence="1" id="KW-0812">Transmembrane</keyword>
<accession>A0AAW6U938</accession>
<name>A0AAW6U938_9MOLU</name>
<keyword evidence="3" id="KW-1185">Reference proteome</keyword>
<dbReference type="Pfam" id="PF02566">
    <property type="entry name" value="OsmC"/>
    <property type="match status" value="1"/>
</dbReference>
<dbReference type="EMBL" id="JASCXW010000006">
    <property type="protein sequence ID" value="MDI6452576.1"/>
    <property type="molecule type" value="Genomic_DNA"/>
</dbReference>
<evidence type="ECO:0000256" key="1">
    <source>
        <dbReference type="SAM" id="Phobius"/>
    </source>
</evidence>
<evidence type="ECO:0000313" key="2">
    <source>
        <dbReference type="EMBL" id="MDI6452576.1"/>
    </source>
</evidence>
<evidence type="ECO:0000313" key="3">
    <source>
        <dbReference type="Proteomes" id="UP001431532"/>
    </source>
</evidence>